<dbReference type="GO" id="GO:0016020">
    <property type="term" value="C:membrane"/>
    <property type="evidence" value="ECO:0007669"/>
    <property type="project" value="UniProtKB-SubCell"/>
</dbReference>
<dbReference type="EMBL" id="JAKIKP010000009">
    <property type="protein sequence ID" value="MCL1143507.1"/>
    <property type="molecule type" value="Genomic_DNA"/>
</dbReference>
<feature type="transmembrane region" description="Helical" evidence="7">
    <location>
        <begin position="27"/>
        <end position="53"/>
    </location>
</feature>
<dbReference type="GO" id="GO:0006935">
    <property type="term" value="P:chemotaxis"/>
    <property type="evidence" value="ECO:0007669"/>
    <property type="project" value="UniProtKB-ARBA"/>
</dbReference>
<dbReference type="GO" id="GO:0007165">
    <property type="term" value="P:signal transduction"/>
    <property type="evidence" value="ECO:0007669"/>
    <property type="project" value="UniProtKB-KW"/>
</dbReference>
<evidence type="ECO:0000256" key="6">
    <source>
        <dbReference type="PROSITE-ProRule" id="PRU00284"/>
    </source>
</evidence>
<keyword evidence="3 7" id="KW-1133">Transmembrane helix</keyword>
<dbReference type="SMART" id="SM00283">
    <property type="entry name" value="MA"/>
    <property type="match status" value="1"/>
</dbReference>
<comment type="caution">
    <text evidence="9">The sequence shown here is derived from an EMBL/GenBank/DDBJ whole genome shotgun (WGS) entry which is preliminary data.</text>
</comment>
<dbReference type="PANTHER" id="PTHR32089:SF119">
    <property type="entry name" value="METHYL-ACCEPTING CHEMOTAXIS PROTEIN CTPL"/>
    <property type="match status" value="1"/>
</dbReference>
<dbReference type="Pfam" id="PF00015">
    <property type="entry name" value="MCPsignal"/>
    <property type="match status" value="1"/>
</dbReference>
<feature type="transmembrane region" description="Helical" evidence="7">
    <location>
        <begin position="112"/>
        <end position="130"/>
    </location>
</feature>
<dbReference type="AlphaFoldDB" id="A0A9X2CIX9"/>
<dbReference type="Proteomes" id="UP001139333">
    <property type="component" value="Unassembled WGS sequence"/>
</dbReference>
<dbReference type="RefSeq" id="WP_248996184.1">
    <property type="nucleotide sequence ID" value="NZ_JAKIKP010000009.1"/>
</dbReference>
<evidence type="ECO:0000256" key="1">
    <source>
        <dbReference type="ARBA" id="ARBA00004141"/>
    </source>
</evidence>
<comment type="subcellular location">
    <subcellularLocation>
        <location evidence="1">Membrane</location>
        <topology evidence="1">Multi-pass membrane protein</topology>
    </subcellularLocation>
</comment>
<evidence type="ECO:0000313" key="10">
    <source>
        <dbReference type="Proteomes" id="UP001139333"/>
    </source>
</evidence>
<accession>A0A9X2CIX9</accession>
<evidence type="ECO:0000259" key="8">
    <source>
        <dbReference type="PROSITE" id="PS50111"/>
    </source>
</evidence>
<protein>
    <submittedName>
        <fullName evidence="9">Methyl-accepting chemotaxis protein</fullName>
    </submittedName>
</protein>
<evidence type="ECO:0000256" key="7">
    <source>
        <dbReference type="SAM" id="Phobius"/>
    </source>
</evidence>
<feature type="domain" description="Methyl-accepting transducer" evidence="8">
    <location>
        <begin position="228"/>
        <end position="464"/>
    </location>
</feature>
<evidence type="ECO:0000256" key="3">
    <source>
        <dbReference type="ARBA" id="ARBA00022989"/>
    </source>
</evidence>
<evidence type="ECO:0000256" key="4">
    <source>
        <dbReference type="ARBA" id="ARBA00023136"/>
    </source>
</evidence>
<keyword evidence="5 6" id="KW-0807">Transducer</keyword>
<organism evidence="9 10">
    <name type="scientific">Shewanella gaetbuli</name>
    <dbReference type="NCBI Taxonomy" id="220752"/>
    <lineage>
        <taxon>Bacteria</taxon>
        <taxon>Pseudomonadati</taxon>
        <taxon>Pseudomonadota</taxon>
        <taxon>Gammaproteobacteria</taxon>
        <taxon>Alteromonadales</taxon>
        <taxon>Shewanellaceae</taxon>
        <taxon>Shewanella</taxon>
    </lineage>
</organism>
<dbReference type="PANTHER" id="PTHR32089">
    <property type="entry name" value="METHYL-ACCEPTING CHEMOTAXIS PROTEIN MCPB"/>
    <property type="match status" value="1"/>
</dbReference>
<dbReference type="Gene3D" id="1.10.287.950">
    <property type="entry name" value="Methyl-accepting chemotaxis protein"/>
    <property type="match status" value="1"/>
</dbReference>
<dbReference type="PROSITE" id="PS50111">
    <property type="entry name" value="CHEMOTAXIS_TRANSDUC_2"/>
    <property type="match status" value="1"/>
</dbReference>
<feature type="transmembrane region" description="Helical" evidence="7">
    <location>
        <begin position="150"/>
        <end position="173"/>
    </location>
</feature>
<sequence length="500" mass="54969">MTIPKNTHILLKNDGYVYRILLLQSPLLLLSGFVGAQMLTFSIVAAVVIAILAQAAYSLLKGTPLFGIVAAVIMMTVSAMLIQSQMGMIEMHFHIFASMAILLIYQRWQPLLASLLTVAVHHVLFTYIQLSNGMMFDTPIMIFAGECTWGIMLVHALFAAAETIILIRISLFMRADSSANLRIANAIQHISREKDLSIRLSSADTEAETAFNTMLDELSQLFTDYRDIAKRMTQTSEQLLNLSELTQEAMEHQQNQAQSISQTAHNVIQNFIQVTANSQQSATQAQTAASSSVQDRQSALSIMNDMKLLETNTTEVTGSLTELTKDVSAITTLLQAIRSISEQTNLLALNAAIEAARAGESGRGFAVVADEVRALAQRTSQSTDEIETVLSRLNSSMLKTVESMDEGKQRTSENVSHTNTIASGLAERANQIEQVASLSHQMAEETQHQEGQLNQIGEQISDNINTVTLLSEQITKLSHGVEDMKQITQEYQQKAAVYVV</sequence>
<gene>
    <name evidence="9" type="ORF">L2672_12475</name>
</gene>
<proteinExistence type="predicted"/>
<keyword evidence="4 7" id="KW-0472">Membrane</keyword>
<keyword evidence="2 7" id="KW-0812">Transmembrane</keyword>
<evidence type="ECO:0000256" key="5">
    <source>
        <dbReference type="ARBA" id="ARBA00023224"/>
    </source>
</evidence>
<dbReference type="SUPFAM" id="SSF58104">
    <property type="entry name" value="Methyl-accepting chemotaxis protein (MCP) signaling domain"/>
    <property type="match status" value="1"/>
</dbReference>
<feature type="transmembrane region" description="Helical" evidence="7">
    <location>
        <begin position="65"/>
        <end position="82"/>
    </location>
</feature>
<evidence type="ECO:0000313" key="9">
    <source>
        <dbReference type="EMBL" id="MCL1143507.1"/>
    </source>
</evidence>
<evidence type="ECO:0000256" key="2">
    <source>
        <dbReference type="ARBA" id="ARBA00022692"/>
    </source>
</evidence>
<reference evidence="9" key="1">
    <citation type="submission" date="2022-01" db="EMBL/GenBank/DDBJ databases">
        <title>Whole genome-based taxonomy of the Shewanellaceae.</title>
        <authorList>
            <person name="Martin-Rodriguez A.J."/>
        </authorList>
    </citation>
    <scope>NUCLEOTIDE SEQUENCE</scope>
    <source>
        <strain evidence="9">DSM 16422</strain>
    </source>
</reference>
<dbReference type="InterPro" id="IPR004089">
    <property type="entry name" value="MCPsignal_dom"/>
</dbReference>
<name>A0A9X2CIX9_9GAMM</name>
<keyword evidence="10" id="KW-1185">Reference proteome</keyword>